<accession>A0ABU0H8S0</accession>
<organism evidence="3 4">
    <name type="scientific">Kaistia dalseonensis</name>
    <dbReference type="NCBI Taxonomy" id="410840"/>
    <lineage>
        <taxon>Bacteria</taxon>
        <taxon>Pseudomonadati</taxon>
        <taxon>Pseudomonadota</taxon>
        <taxon>Alphaproteobacteria</taxon>
        <taxon>Hyphomicrobiales</taxon>
        <taxon>Kaistiaceae</taxon>
        <taxon>Kaistia</taxon>
    </lineage>
</organism>
<keyword evidence="4" id="KW-1185">Reference proteome</keyword>
<dbReference type="EMBL" id="JAUSVO010000004">
    <property type="protein sequence ID" value="MDQ0438713.1"/>
    <property type="molecule type" value="Genomic_DNA"/>
</dbReference>
<feature type="transmembrane region" description="Helical" evidence="1">
    <location>
        <begin position="172"/>
        <end position="190"/>
    </location>
</feature>
<keyword evidence="1" id="KW-1133">Transmembrane helix</keyword>
<feature type="transmembrane region" description="Helical" evidence="1">
    <location>
        <begin position="197"/>
        <end position="216"/>
    </location>
</feature>
<name>A0ABU0H8S0_9HYPH</name>
<reference evidence="3 4" key="1">
    <citation type="submission" date="2023-07" db="EMBL/GenBank/DDBJ databases">
        <title>Genomic Encyclopedia of Type Strains, Phase IV (KMG-IV): sequencing the most valuable type-strain genomes for metagenomic binning, comparative biology and taxonomic classification.</title>
        <authorList>
            <person name="Goeker M."/>
        </authorList>
    </citation>
    <scope>NUCLEOTIDE SEQUENCE [LARGE SCALE GENOMIC DNA]</scope>
    <source>
        <strain evidence="3 4">B6-8</strain>
    </source>
</reference>
<comment type="caution">
    <text evidence="3">The sequence shown here is derived from an EMBL/GenBank/DDBJ whole genome shotgun (WGS) entry which is preliminary data.</text>
</comment>
<dbReference type="SUPFAM" id="SSF48317">
    <property type="entry name" value="Acid phosphatase/Vanadium-dependent haloperoxidase"/>
    <property type="match status" value="1"/>
</dbReference>
<keyword evidence="1" id="KW-0472">Membrane</keyword>
<feature type="transmembrane region" description="Helical" evidence="1">
    <location>
        <begin position="86"/>
        <end position="104"/>
    </location>
</feature>
<evidence type="ECO:0000313" key="4">
    <source>
        <dbReference type="Proteomes" id="UP001241603"/>
    </source>
</evidence>
<feature type="transmembrane region" description="Helical" evidence="1">
    <location>
        <begin position="116"/>
        <end position="135"/>
    </location>
</feature>
<sequence length="284" mass="30474">MAERRKDETAEEAMGGATAAPKRGLAWPGWRDPIVATLVYLVAVSALFAIFPGIDTGIAGLFHDQTGFPASRIATLVALRHFGEQTIGFVLIVLLAAILAKILWPLRPMGVRPRSIVFLVAGLALGPGLVVNAIFKNFSGRPRPIQVDLFGGPDMFMRAWQFGGQCVQNCSFISGEAATAIWLVSLVLLAPKTLRPFFAVPLGVVILALSINRMAFGGHFASDVMISWGITLLIILVLHRVIILGPLGPRIDRAVERALTRAGIGLRQFASGKGAHKDGPERKA</sequence>
<evidence type="ECO:0000259" key="2">
    <source>
        <dbReference type="Pfam" id="PF01569"/>
    </source>
</evidence>
<dbReference type="Proteomes" id="UP001241603">
    <property type="component" value="Unassembled WGS sequence"/>
</dbReference>
<dbReference type="Gene3D" id="1.20.144.10">
    <property type="entry name" value="Phosphatidic acid phosphatase type 2/haloperoxidase"/>
    <property type="match status" value="1"/>
</dbReference>
<keyword evidence="1" id="KW-0812">Transmembrane</keyword>
<protein>
    <submittedName>
        <fullName evidence="3">Membrane-associated phospholipid phosphatase</fullName>
    </submittedName>
</protein>
<feature type="transmembrane region" description="Helical" evidence="1">
    <location>
        <begin position="228"/>
        <end position="247"/>
    </location>
</feature>
<feature type="domain" description="Phosphatidic acid phosphatase type 2/haloperoxidase" evidence="2">
    <location>
        <begin position="121"/>
        <end position="241"/>
    </location>
</feature>
<dbReference type="InterPro" id="IPR036938">
    <property type="entry name" value="PAP2/HPO_sf"/>
</dbReference>
<dbReference type="CDD" id="cd03396">
    <property type="entry name" value="PAP2_like_6"/>
    <property type="match status" value="1"/>
</dbReference>
<feature type="transmembrane region" description="Helical" evidence="1">
    <location>
        <begin position="33"/>
        <end position="54"/>
    </location>
</feature>
<gene>
    <name evidence="3" type="ORF">QO014_003108</name>
</gene>
<dbReference type="InterPro" id="IPR000326">
    <property type="entry name" value="PAP2/HPO"/>
</dbReference>
<proteinExistence type="predicted"/>
<dbReference type="RefSeq" id="WP_266349608.1">
    <property type="nucleotide sequence ID" value="NZ_JAPKNG010000004.1"/>
</dbReference>
<evidence type="ECO:0000313" key="3">
    <source>
        <dbReference type="EMBL" id="MDQ0438713.1"/>
    </source>
</evidence>
<evidence type="ECO:0000256" key="1">
    <source>
        <dbReference type="SAM" id="Phobius"/>
    </source>
</evidence>
<dbReference type="Pfam" id="PF01569">
    <property type="entry name" value="PAP2"/>
    <property type="match status" value="1"/>
</dbReference>